<dbReference type="Gene3D" id="3.40.50.150">
    <property type="entry name" value="Vaccinia Virus protein VP39"/>
    <property type="match status" value="1"/>
</dbReference>
<dbReference type="PANTHER" id="PTHR43464:SF83">
    <property type="entry name" value="MALONYL-[ACYL-CARRIER PROTEIN] O-METHYLTRANSFERASE"/>
    <property type="match status" value="1"/>
</dbReference>
<name>A0A382FK56_9ZZZZ</name>
<proteinExistence type="predicted"/>
<dbReference type="SUPFAM" id="SSF53335">
    <property type="entry name" value="S-adenosyl-L-methionine-dependent methyltransferases"/>
    <property type="match status" value="1"/>
</dbReference>
<reference evidence="2" key="1">
    <citation type="submission" date="2018-05" db="EMBL/GenBank/DDBJ databases">
        <authorList>
            <person name="Lanie J.A."/>
            <person name="Ng W.-L."/>
            <person name="Kazmierczak K.M."/>
            <person name="Andrzejewski T.M."/>
            <person name="Davidsen T.M."/>
            <person name="Wayne K.J."/>
            <person name="Tettelin H."/>
            <person name="Glass J.I."/>
            <person name="Rusch D."/>
            <person name="Podicherti R."/>
            <person name="Tsui H.-C.T."/>
            <person name="Winkler M.E."/>
        </authorList>
    </citation>
    <scope>NUCLEOTIDE SEQUENCE</scope>
</reference>
<dbReference type="PANTHER" id="PTHR43464">
    <property type="entry name" value="METHYLTRANSFERASE"/>
    <property type="match status" value="1"/>
</dbReference>
<dbReference type="EMBL" id="UINC01050065">
    <property type="protein sequence ID" value="SVB62593.1"/>
    <property type="molecule type" value="Genomic_DNA"/>
</dbReference>
<dbReference type="InterPro" id="IPR013216">
    <property type="entry name" value="Methyltransf_11"/>
</dbReference>
<evidence type="ECO:0000313" key="2">
    <source>
        <dbReference type="EMBL" id="SVB62593.1"/>
    </source>
</evidence>
<dbReference type="InterPro" id="IPR029063">
    <property type="entry name" value="SAM-dependent_MTases_sf"/>
</dbReference>
<dbReference type="Pfam" id="PF08241">
    <property type="entry name" value="Methyltransf_11"/>
    <property type="match status" value="1"/>
</dbReference>
<dbReference type="GO" id="GO:0008757">
    <property type="term" value="F:S-adenosylmethionine-dependent methyltransferase activity"/>
    <property type="evidence" value="ECO:0007669"/>
    <property type="project" value="InterPro"/>
</dbReference>
<evidence type="ECO:0000259" key="1">
    <source>
        <dbReference type="Pfam" id="PF08241"/>
    </source>
</evidence>
<dbReference type="CDD" id="cd02440">
    <property type="entry name" value="AdoMet_MTases"/>
    <property type="match status" value="1"/>
</dbReference>
<sequence length="235" mass="26515">VLTADYDLLGVESGDRILDMGCGFGRHAYEALRRGASVVACDLGFEELKQVRAVAGVMYEQGEIKPPIAIETTNSDATRLPFADHSFDRIICSEVMEHIDNDLDALNELERVLNPGGTLAITIPSRFPEKICWSLSDDYYAPKAVGGHVRIYKRKELTKMISDSGLDPQGHHRVHALHSPYWWLRCIIGPNKPIQDNFFVRTYHQVLAWDIEKSPWITRILEKLLSPFLGKSLVV</sequence>
<feature type="non-terminal residue" evidence="2">
    <location>
        <position position="1"/>
    </location>
</feature>
<gene>
    <name evidence="2" type="ORF">METZ01_LOCUS215447</name>
</gene>
<dbReference type="AlphaFoldDB" id="A0A382FK56"/>
<protein>
    <recommendedName>
        <fullName evidence="1">Methyltransferase type 11 domain-containing protein</fullName>
    </recommendedName>
</protein>
<feature type="domain" description="Methyltransferase type 11" evidence="1">
    <location>
        <begin position="18"/>
        <end position="121"/>
    </location>
</feature>
<organism evidence="2">
    <name type="scientific">marine metagenome</name>
    <dbReference type="NCBI Taxonomy" id="408172"/>
    <lineage>
        <taxon>unclassified sequences</taxon>
        <taxon>metagenomes</taxon>
        <taxon>ecological metagenomes</taxon>
    </lineage>
</organism>
<accession>A0A382FK56</accession>
<feature type="non-terminal residue" evidence="2">
    <location>
        <position position="235"/>
    </location>
</feature>